<evidence type="ECO:0000256" key="2">
    <source>
        <dbReference type="SAM" id="SignalP"/>
    </source>
</evidence>
<evidence type="ECO:0000259" key="3">
    <source>
        <dbReference type="Pfam" id="PF06525"/>
    </source>
</evidence>
<dbReference type="Pfam" id="PF06525">
    <property type="entry name" value="SoxE"/>
    <property type="match status" value="1"/>
</dbReference>
<dbReference type="eggNOG" id="COG4454">
    <property type="taxonomic scope" value="Bacteria"/>
</dbReference>
<protein>
    <recommendedName>
        <fullName evidence="3">Sulfocyanin-like C-terminal domain-containing protein</fullName>
    </recommendedName>
</protein>
<name>E1IFB6_9CHLR</name>
<evidence type="ECO:0000256" key="1">
    <source>
        <dbReference type="ARBA" id="ARBA00022723"/>
    </source>
</evidence>
<feature type="domain" description="Sulfocyanin-like C-terminal" evidence="3">
    <location>
        <begin position="42"/>
        <end position="136"/>
    </location>
</feature>
<dbReference type="PROSITE" id="PS00079">
    <property type="entry name" value="MULTICOPPER_OXIDASE1"/>
    <property type="match status" value="1"/>
</dbReference>
<keyword evidence="1" id="KW-0479">Metal-binding</keyword>
<reference evidence="4 5" key="1">
    <citation type="journal article" date="2011" name="J. Bacteriol.">
        <title>Draft genome sequence of the anoxygenic filamentous phototrophic bacterium Oscillochloris trichoides subsp. DG-6.</title>
        <authorList>
            <person name="Kuznetsov B.B."/>
            <person name="Ivanovsky R.N."/>
            <person name="Keppen O.I."/>
            <person name="Sukhacheva M.V."/>
            <person name="Bumazhkin B.K."/>
            <person name="Patutina E.O."/>
            <person name="Beletsky A.V."/>
            <person name="Mardanov A.V."/>
            <person name="Baslerov R.V."/>
            <person name="Panteleeva A.N."/>
            <person name="Kolganova T.V."/>
            <person name="Ravin N.V."/>
            <person name="Skryabin K.G."/>
        </authorList>
    </citation>
    <scope>NUCLEOTIDE SEQUENCE [LARGE SCALE GENOMIC DNA]</scope>
    <source>
        <strain evidence="4 5">DG-6</strain>
    </source>
</reference>
<accession>E1IFB6</accession>
<dbReference type="Proteomes" id="UP000054010">
    <property type="component" value="Unassembled WGS sequence"/>
</dbReference>
<gene>
    <name evidence="4" type="ORF">OSCT_2017</name>
</gene>
<dbReference type="GO" id="GO:0046872">
    <property type="term" value="F:metal ion binding"/>
    <property type="evidence" value="ECO:0007669"/>
    <property type="project" value="UniProtKB-KW"/>
</dbReference>
<dbReference type="InterPro" id="IPR049544">
    <property type="entry name" value="SoxE-like_C"/>
</dbReference>
<dbReference type="InterPro" id="IPR008972">
    <property type="entry name" value="Cupredoxin"/>
</dbReference>
<evidence type="ECO:0000313" key="5">
    <source>
        <dbReference type="Proteomes" id="UP000054010"/>
    </source>
</evidence>
<dbReference type="AlphaFoldDB" id="E1IFB6"/>
<keyword evidence="2" id="KW-0732">Signal</keyword>
<feature type="signal peptide" evidence="2">
    <location>
        <begin position="1"/>
        <end position="20"/>
    </location>
</feature>
<dbReference type="EMBL" id="ADVR01000087">
    <property type="protein sequence ID" value="EFO80121.1"/>
    <property type="molecule type" value="Genomic_DNA"/>
</dbReference>
<sequence length="137" mass="14513">MSALGLLAMMLVGCSGNVSAKHVIPDNEVHVTLHSFEIVADKLTVPAGNVTFKATNTDVVNHEMLVIPVADANIELPYNALTSRLSEDGLTSMGEVPEIEGNTNGEVTLDLAPGTYILLCNLVGHYQAGMHTVLTVE</sequence>
<dbReference type="InterPro" id="IPR033138">
    <property type="entry name" value="Cu_oxidase_CS"/>
</dbReference>
<evidence type="ECO:0000313" key="4">
    <source>
        <dbReference type="EMBL" id="EFO80121.1"/>
    </source>
</evidence>
<keyword evidence="5" id="KW-1185">Reference proteome</keyword>
<comment type="caution">
    <text evidence="4">The sequence shown here is derived from an EMBL/GenBank/DDBJ whole genome shotgun (WGS) entry which is preliminary data.</text>
</comment>
<dbReference type="SUPFAM" id="SSF49503">
    <property type="entry name" value="Cupredoxins"/>
    <property type="match status" value="1"/>
</dbReference>
<feature type="chain" id="PRO_5003146980" description="Sulfocyanin-like C-terminal domain-containing protein" evidence="2">
    <location>
        <begin position="21"/>
        <end position="137"/>
    </location>
</feature>
<dbReference type="HOGENOM" id="CLU_1609463_0_0_0"/>
<dbReference type="Gene3D" id="2.60.40.420">
    <property type="entry name" value="Cupredoxins - blue copper proteins"/>
    <property type="match status" value="1"/>
</dbReference>
<proteinExistence type="predicted"/>
<organism evidence="4 5">
    <name type="scientific">Oscillochloris trichoides DG-6</name>
    <dbReference type="NCBI Taxonomy" id="765420"/>
    <lineage>
        <taxon>Bacteria</taxon>
        <taxon>Bacillati</taxon>
        <taxon>Chloroflexota</taxon>
        <taxon>Chloroflexia</taxon>
        <taxon>Chloroflexales</taxon>
        <taxon>Chloroflexineae</taxon>
        <taxon>Oscillochloridaceae</taxon>
        <taxon>Oscillochloris</taxon>
    </lineage>
</organism>